<dbReference type="AlphaFoldDB" id="A0A8K0I1U8"/>
<sequence>MEHVRFSKDGSALQLIVVDSYRSTIIIPNDPNLMIDILAINGIDISEVVLETGVTFANITSTDLAKLGLQEIIIVIGDLVVVVVVVAEMG</sequence>
<dbReference type="OrthoDB" id="1413014at2759"/>
<keyword evidence="1" id="KW-0472">Membrane</keyword>
<proteinExistence type="predicted"/>
<dbReference type="Proteomes" id="UP000797356">
    <property type="component" value="Chromosome 3"/>
</dbReference>
<reference evidence="2" key="1">
    <citation type="journal article" date="2017" name="Gigascience">
        <title>The genome draft of coconut (Cocos nucifera).</title>
        <authorList>
            <person name="Xiao Y."/>
            <person name="Xu P."/>
            <person name="Fan H."/>
            <person name="Baudouin L."/>
            <person name="Xia W."/>
            <person name="Bocs S."/>
            <person name="Xu J."/>
            <person name="Li Q."/>
            <person name="Guo A."/>
            <person name="Zhou L."/>
            <person name="Li J."/>
            <person name="Wu Y."/>
            <person name="Ma Z."/>
            <person name="Armero A."/>
            <person name="Issali A.E."/>
            <person name="Liu N."/>
            <person name="Peng M."/>
            <person name="Yang Y."/>
        </authorList>
    </citation>
    <scope>NUCLEOTIDE SEQUENCE</scope>
    <source>
        <tissue evidence="2">Spear leaf of Hainan Tall coconut</tissue>
    </source>
</reference>
<name>A0A8K0I1U8_COCNU</name>
<reference evidence="2" key="2">
    <citation type="submission" date="2019-07" db="EMBL/GenBank/DDBJ databases">
        <authorList>
            <person name="Yang Y."/>
            <person name="Bocs S."/>
            <person name="Baudouin L."/>
        </authorList>
    </citation>
    <scope>NUCLEOTIDE SEQUENCE</scope>
    <source>
        <tissue evidence="2">Spear leaf of Hainan Tall coconut</tissue>
    </source>
</reference>
<feature type="transmembrane region" description="Helical" evidence="1">
    <location>
        <begin position="67"/>
        <end position="87"/>
    </location>
</feature>
<accession>A0A8K0I1U8</accession>
<keyword evidence="1" id="KW-1133">Transmembrane helix</keyword>
<keyword evidence="1" id="KW-0812">Transmembrane</keyword>
<organism evidence="2 3">
    <name type="scientific">Cocos nucifera</name>
    <name type="common">Coconut palm</name>
    <dbReference type="NCBI Taxonomy" id="13894"/>
    <lineage>
        <taxon>Eukaryota</taxon>
        <taxon>Viridiplantae</taxon>
        <taxon>Streptophyta</taxon>
        <taxon>Embryophyta</taxon>
        <taxon>Tracheophyta</taxon>
        <taxon>Spermatophyta</taxon>
        <taxon>Magnoliopsida</taxon>
        <taxon>Liliopsida</taxon>
        <taxon>Arecaceae</taxon>
        <taxon>Arecoideae</taxon>
        <taxon>Cocoseae</taxon>
        <taxon>Attaleinae</taxon>
        <taxon>Cocos</taxon>
    </lineage>
</organism>
<keyword evidence="3" id="KW-1185">Reference proteome</keyword>
<gene>
    <name evidence="2" type="ORF">COCNU_03G001250</name>
</gene>
<evidence type="ECO:0000313" key="2">
    <source>
        <dbReference type="EMBL" id="KAG1334006.1"/>
    </source>
</evidence>
<evidence type="ECO:0000256" key="1">
    <source>
        <dbReference type="SAM" id="Phobius"/>
    </source>
</evidence>
<protein>
    <submittedName>
        <fullName evidence="2">Uncharacterized protein</fullName>
    </submittedName>
</protein>
<dbReference type="EMBL" id="CM017874">
    <property type="protein sequence ID" value="KAG1334006.1"/>
    <property type="molecule type" value="Genomic_DNA"/>
</dbReference>
<evidence type="ECO:0000313" key="3">
    <source>
        <dbReference type="Proteomes" id="UP000797356"/>
    </source>
</evidence>
<comment type="caution">
    <text evidence="2">The sequence shown here is derived from an EMBL/GenBank/DDBJ whole genome shotgun (WGS) entry which is preliminary data.</text>
</comment>